<name>A0A3R5Y147_9FIRM</name>
<accession>A0A3R5Y147</accession>
<proteinExistence type="predicted"/>
<organism evidence="1 2">
    <name type="scientific">Roseburia inulinivorans</name>
    <dbReference type="NCBI Taxonomy" id="360807"/>
    <lineage>
        <taxon>Bacteria</taxon>
        <taxon>Bacillati</taxon>
        <taxon>Bacillota</taxon>
        <taxon>Clostridia</taxon>
        <taxon>Lachnospirales</taxon>
        <taxon>Lachnospiraceae</taxon>
        <taxon>Roseburia</taxon>
    </lineage>
</organism>
<reference evidence="1 2" key="1">
    <citation type="submission" date="2018-08" db="EMBL/GenBank/DDBJ databases">
        <title>A genome reference for cultivated species of the human gut microbiota.</title>
        <authorList>
            <person name="Zou Y."/>
            <person name="Xue W."/>
            <person name="Luo G."/>
        </authorList>
    </citation>
    <scope>NUCLEOTIDE SEQUENCE [LARGE SCALE GENOMIC DNA]</scope>
    <source>
        <strain evidence="1 2">AF28-15</strain>
    </source>
</reference>
<protein>
    <submittedName>
        <fullName evidence="1">Uncharacterized protein</fullName>
    </submittedName>
</protein>
<dbReference type="Proteomes" id="UP000283738">
    <property type="component" value="Unassembled WGS sequence"/>
</dbReference>
<feature type="non-terminal residue" evidence="1">
    <location>
        <position position="1"/>
    </location>
</feature>
<evidence type="ECO:0000313" key="2">
    <source>
        <dbReference type="Proteomes" id="UP000283738"/>
    </source>
</evidence>
<dbReference type="EMBL" id="QRTF01000067">
    <property type="protein sequence ID" value="RGQ42802.1"/>
    <property type="molecule type" value="Genomic_DNA"/>
</dbReference>
<dbReference type="AlphaFoldDB" id="A0A3R5Y147"/>
<gene>
    <name evidence="1" type="ORF">DWY96_17075</name>
</gene>
<evidence type="ECO:0000313" key="1">
    <source>
        <dbReference type="EMBL" id="RGQ42802.1"/>
    </source>
</evidence>
<comment type="caution">
    <text evidence="1">The sequence shown here is derived from an EMBL/GenBank/DDBJ whole genome shotgun (WGS) entry which is preliminary data.</text>
</comment>
<sequence length="71" mass="8069">SEPEVIIPATAKRTALDGTKKNCYTAVNDGKFKLFLSSSPSVIHLQQFFFVLSRVAVSYHNIKYLQFSRFI</sequence>
<dbReference type="RefSeq" id="WP_207658857.1">
    <property type="nucleotide sequence ID" value="NZ_QRTF01000067.1"/>
</dbReference>